<dbReference type="InterPro" id="IPR033469">
    <property type="entry name" value="CYTH-like_dom_sf"/>
</dbReference>
<dbReference type="EMBL" id="DWXX01000016">
    <property type="protein sequence ID" value="HJB58192.1"/>
    <property type="molecule type" value="Genomic_DNA"/>
</dbReference>
<dbReference type="Proteomes" id="UP000824211">
    <property type="component" value="Unassembled WGS sequence"/>
</dbReference>
<proteinExistence type="predicted"/>
<protein>
    <submittedName>
        <fullName evidence="1">CYTH domain-containing protein</fullName>
    </submittedName>
</protein>
<reference evidence="1" key="2">
    <citation type="submission" date="2021-04" db="EMBL/GenBank/DDBJ databases">
        <authorList>
            <person name="Gilroy R."/>
        </authorList>
    </citation>
    <scope>NUCLEOTIDE SEQUENCE</scope>
    <source>
        <strain evidence="1">ChiHjej9B8-13557</strain>
    </source>
</reference>
<dbReference type="AlphaFoldDB" id="A0A9D2MD26"/>
<gene>
    <name evidence="1" type="ORF">H9771_00795</name>
</gene>
<name>A0A9D2MD26_9FIRM</name>
<dbReference type="CDD" id="cd07761">
    <property type="entry name" value="CYTH-like_CthTTM-like"/>
    <property type="match status" value="1"/>
</dbReference>
<organism evidence="1 2">
    <name type="scientific">Candidatus Faecalibacterium faecipullorum</name>
    <dbReference type="NCBI Taxonomy" id="2838578"/>
    <lineage>
        <taxon>Bacteria</taxon>
        <taxon>Bacillati</taxon>
        <taxon>Bacillota</taxon>
        <taxon>Clostridia</taxon>
        <taxon>Eubacteriales</taxon>
        <taxon>Oscillospiraceae</taxon>
        <taxon>Faecalibacterium</taxon>
    </lineage>
</organism>
<dbReference type="SUPFAM" id="SSF55154">
    <property type="entry name" value="CYTH-like phosphatases"/>
    <property type="match status" value="1"/>
</dbReference>
<accession>A0A9D2MD26</accession>
<evidence type="ECO:0000313" key="2">
    <source>
        <dbReference type="Proteomes" id="UP000824211"/>
    </source>
</evidence>
<sequence length="163" mass="18477">MEIERKWMVEGWPAGLPLVEEYAMRQGYISVRPTVRIREEARTGGETAWVLCFKSAGGLAREEIERPIDKELFDDLAGRIITRPLIEKVRRTYLLPDGSHLEVNHVDAGQPGAFWYAEIEYPAIADAEAWAPPTAALADYLENEVTGQPGQSMGEYWERTRGR</sequence>
<reference evidence="1" key="1">
    <citation type="journal article" date="2021" name="PeerJ">
        <title>Extensive microbial diversity within the chicken gut microbiome revealed by metagenomics and culture.</title>
        <authorList>
            <person name="Gilroy R."/>
            <person name="Ravi A."/>
            <person name="Getino M."/>
            <person name="Pursley I."/>
            <person name="Horton D.L."/>
            <person name="Alikhan N.F."/>
            <person name="Baker D."/>
            <person name="Gharbi K."/>
            <person name="Hall N."/>
            <person name="Watson M."/>
            <person name="Adriaenssens E.M."/>
            <person name="Foster-Nyarko E."/>
            <person name="Jarju S."/>
            <person name="Secka A."/>
            <person name="Antonio M."/>
            <person name="Oren A."/>
            <person name="Chaudhuri R.R."/>
            <person name="La Ragione R."/>
            <person name="Hildebrand F."/>
            <person name="Pallen M.J."/>
        </authorList>
    </citation>
    <scope>NUCLEOTIDE SEQUENCE</scope>
    <source>
        <strain evidence="1">ChiHjej9B8-13557</strain>
    </source>
</reference>
<dbReference type="Gene3D" id="2.40.320.10">
    <property type="entry name" value="Hypothetical Protein Pfu-838710-001"/>
    <property type="match status" value="1"/>
</dbReference>
<evidence type="ECO:0000313" key="1">
    <source>
        <dbReference type="EMBL" id="HJB58192.1"/>
    </source>
</evidence>
<comment type="caution">
    <text evidence="1">The sequence shown here is derived from an EMBL/GenBank/DDBJ whole genome shotgun (WGS) entry which is preliminary data.</text>
</comment>